<dbReference type="AlphaFoldDB" id="A0A167JQW2"/>
<gene>
    <name evidence="1" type="ORF">N478_05510</name>
</gene>
<comment type="caution">
    <text evidence="1">The sequence shown here is derived from an EMBL/GenBank/DDBJ whole genome shotgun (WGS) entry which is preliminary data.</text>
</comment>
<proteinExistence type="predicted"/>
<protein>
    <submittedName>
        <fullName evidence="1">Uncharacterized protein</fullName>
    </submittedName>
</protein>
<reference evidence="1 2" key="1">
    <citation type="submission" date="2013-07" db="EMBL/GenBank/DDBJ databases">
        <title>Comparative Genomic and Metabolomic Analysis of Twelve Strains of Pseudoalteromonas luteoviolacea.</title>
        <authorList>
            <person name="Vynne N.G."/>
            <person name="Mansson M."/>
            <person name="Gram L."/>
        </authorList>
    </citation>
    <scope>NUCLEOTIDE SEQUENCE [LARGE SCALE GENOMIC DNA]</scope>
    <source>
        <strain evidence="1 2">S4060-1</strain>
    </source>
</reference>
<evidence type="ECO:0000313" key="1">
    <source>
        <dbReference type="EMBL" id="KZN61531.1"/>
    </source>
</evidence>
<accession>A0A167JQW2</accession>
<dbReference type="EMBL" id="AUXX01000045">
    <property type="protein sequence ID" value="KZN61531.1"/>
    <property type="molecule type" value="Genomic_DNA"/>
</dbReference>
<sequence length="55" mass="6008">MILKKRNLKRLSQQELGVVFGCGSGAGTTAEPPVAELIAKRTKPTTKVYKYGMKI</sequence>
<dbReference type="Proteomes" id="UP000076661">
    <property type="component" value="Unassembled WGS sequence"/>
</dbReference>
<evidence type="ECO:0000313" key="2">
    <source>
        <dbReference type="Proteomes" id="UP000076661"/>
    </source>
</evidence>
<dbReference type="RefSeq" id="WP_155734468.1">
    <property type="nucleotide sequence ID" value="NZ_AUXX01000045.1"/>
</dbReference>
<organism evidence="1 2">
    <name type="scientific">Pseudoalteromonas luteoviolacea S4060-1</name>
    <dbReference type="NCBI Taxonomy" id="1365257"/>
    <lineage>
        <taxon>Bacteria</taxon>
        <taxon>Pseudomonadati</taxon>
        <taxon>Pseudomonadota</taxon>
        <taxon>Gammaproteobacteria</taxon>
        <taxon>Alteromonadales</taxon>
        <taxon>Pseudoalteromonadaceae</taxon>
        <taxon>Pseudoalteromonas</taxon>
    </lineage>
</organism>
<name>A0A167JQW2_9GAMM</name>
<dbReference type="PATRIC" id="fig|1365257.3.peg.4420"/>